<dbReference type="EMBL" id="AP026709">
    <property type="protein sequence ID" value="BDQ35928.1"/>
    <property type="molecule type" value="Genomic_DNA"/>
</dbReference>
<gene>
    <name evidence="1" type="ORF">SYK_02880</name>
</gene>
<accession>A0ABN6S1V9</accession>
<evidence type="ECO:0000313" key="2">
    <source>
        <dbReference type="Proteomes" id="UP001317742"/>
    </source>
</evidence>
<protein>
    <submittedName>
        <fullName evidence="1">Uncharacterized protein</fullName>
    </submittedName>
</protein>
<reference evidence="1 2" key="1">
    <citation type="submission" date="2022-08" db="EMBL/GenBank/DDBJ databases">
        <title>Genome Sequence of the sulphate-reducing bacterium, Pseudodesulfovibrio sp. SYK.</title>
        <authorList>
            <person name="Kondo R."/>
            <person name="Kataoka T."/>
        </authorList>
    </citation>
    <scope>NUCLEOTIDE SEQUENCE [LARGE SCALE GENOMIC DNA]</scope>
    <source>
        <strain evidence="1 2">SYK</strain>
    </source>
</reference>
<organism evidence="1 2">
    <name type="scientific">Pseudodesulfovibrio nedwellii</name>
    <dbReference type="NCBI Taxonomy" id="2973072"/>
    <lineage>
        <taxon>Bacteria</taxon>
        <taxon>Pseudomonadati</taxon>
        <taxon>Thermodesulfobacteriota</taxon>
        <taxon>Desulfovibrionia</taxon>
        <taxon>Desulfovibrionales</taxon>
        <taxon>Desulfovibrionaceae</taxon>
    </lineage>
</organism>
<proteinExistence type="predicted"/>
<dbReference type="RefSeq" id="WP_281761857.1">
    <property type="nucleotide sequence ID" value="NZ_AP026709.1"/>
</dbReference>
<dbReference type="Pfam" id="PF24175">
    <property type="entry name" value="SU10_adaptor"/>
    <property type="match status" value="1"/>
</dbReference>
<dbReference type="InterPro" id="IPR056209">
    <property type="entry name" value="SU10_adaptor"/>
</dbReference>
<sequence>MKAKEIFLLVSAKLQDLGIATGERWPWNPVAGKASLVDFLNNGLRQIALNRPDSTSTTESVKLTDGVDQTIPDPAVHDGASRKALSLIEVLCNMGTDGTTPGDQIYQVTMGDIKDTDDGTLGTEVDNYAYDVKRNASIYRVYPGVETGESVYVKLTYSAEPIPIATDDDDITIPETFSGPLMHWILYEIFVGDNSDANFNKAQHHLVSFYQALGVKLKADLFFPVEIKEEGE</sequence>
<name>A0ABN6S1V9_9BACT</name>
<dbReference type="Proteomes" id="UP001317742">
    <property type="component" value="Chromosome"/>
</dbReference>
<evidence type="ECO:0000313" key="1">
    <source>
        <dbReference type="EMBL" id="BDQ35928.1"/>
    </source>
</evidence>
<keyword evidence="2" id="KW-1185">Reference proteome</keyword>